<keyword evidence="5" id="KW-0998">Cell outer membrane</keyword>
<dbReference type="Pfam" id="PF07980">
    <property type="entry name" value="SusD_RagB"/>
    <property type="match status" value="1"/>
</dbReference>
<accession>D1PZD8</accession>
<sequence>MNIKFYRNMILKNIYKATISLLLTGFAFTACTDNISFGDAALDKPSGAEATKDTVFSNAEYTRQFLVGIYSMQYYGLPYVNSSRLAHSSNPYAGKFDALTDCWHMGWNGAAVYGQYYTGKLTANVTRTSDALDGPLFSFDKERVWEAVRAANIFIENVDQVPGMDNVEKARLKAEARCLKVARMWDCFQHYGGIPILDHALEVSETTGKFSRNTVEECVDYMVDQLDSAIVDKNFPWVVTDPQTETGRWTRAGARALKAKILQMAASPIFNPKDGQPYYQGASDEVKPYIMYVDASKYQERWDRFYKACQEFFDDLNANGYYAISQAEGKKPTPEQYRLAYRKGYYLQDSKEILHSVRVGSYDNFISGRYCWHSWYSFSVPRNLYWPTEEYVEMFPWSNGDPFDWDKAYGYVYNDDGTLRMTSLGTPNASARGLNSMFLRGRETSLSQQLINVTLTRDPRLYEEVICNGVKKNLDWTTGSMSGDIWELWAGGTDALAGIKTQTGMFGTGYGFNKYYLGNGTNNSGDNIRYQTQWVYLSLNEMHLMYAEALLMKSNPDIEKACENVDVVRSRVGLGSLRQRVFKNKPYTNTVYTEPVNAGRLYESNALLEEILRERACELGLQNIRWFDMIRYRRTDWMTKQLHALEMHRLKQNSTGEWVESDTQWSNGDKLTDKSSRQPHYFTYKKVKIVANGRDLWGRDPESNDVRRWLLSPFPQAEINKGYGLVQNPGWE</sequence>
<dbReference type="SUPFAM" id="SSF48452">
    <property type="entry name" value="TPR-like"/>
    <property type="match status" value="1"/>
</dbReference>
<dbReference type="PROSITE" id="PS51257">
    <property type="entry name" value="PROKAR_LIPOPROTEIN"/>
    <property type="match status" value="1"/>
</dbReference>
<evidence type="ECO:0000256" key="4">
    <source>
        <dbReference type="ARBA" id="ARBA00023136"/>
    </source>
</evidence>
<comment type="similarity">
    <text evidence="2">Belongs to the SusD family.</text>
</comment>
<evidence type="ECO:0000256" key="6">
    <source>
        <dbReference type="SAM" id="SignalP"/>
    </source>
</evidence>
<comment type="subcellular location">
    <subcellularLocation>
        <location evidence="1">Cell outer membrane</location>
    </subcellularLocation>
</comment>
<evidence type="ECO:0000256" key="5">
    <source>
        <dbReference type="ARBA" id="ARBA00023237"/>
    </source>
</evidence>
<evidence type="ECO:0000256" key="2">
    <source>
        <dbReference type="ARBA" id="ARBA00006275"/>
    </source>
</evidence>
<dbReference type="InterPro" id="IPR012944">
    <property type="entry name" value="SusD_RagB_dom"/>
</dbReference>
<evidence type="ECO:0000259" key="7">
    <source>
        <dbReference type="Pfam" id="PF07980"/>
    </source>
</evidence>
<keyword evidence="3 6" id="KW-0732">Signal</keyword>
<keyword evidence="4" id="KW-0472">Membrane</keyword>
<organism evidence="8 9">
    <name type="scientific">Hallella bergensis DSM 17361</name>
    <dbReference type="NCBI Taxonomy" id="585502"/>
    <lineage>
        <taxon>Bacteria</taxon>
        <taxon>Pseudomonadati</taxon>
        <taxon>Bacteroidota</taxon>
        <taxon>Bacteroidia</taxon>
        <taxon>Bacteroidales</taxon>
        <taxon>Prevotellaceae</taxon>
        <taxon>Hallella</taxon>
    </lineage>
</organism>
<evidence type="ECO:0000256" key="3">
    <source>
        <dbReference type="ARBA" id="ARBA00022729"/>
    </source>
</evidence>
<name>D1PZD8_9BACT</name>
<feature type="domain" description="RagB/SusD" evidence="7">
    <location>
        <begin position="383"/>
        <end position="731"/>
    </location>
</feature>
<protein>
    <submittedName>
        <fullName evidence="8">SusD family protein</fullName>
    </submittedName>
</protein>
<dbReference type="Gene3D" id="1.25.40.390">
    <property type="match status" value="1"/>
</dbReference>
<dbReference type="eggNOG" id="COG0614">
    <property type="taxonomic scope" value="Bacteria"/>
</dbReference>
<reference evidence="8 9" key="1">
    <citation type="submission" date="2009-10" db="EMBL/GenBank/DDBJ databases">
        <authorList>
            <person name="Qin X."/>
            <person name="Bachman B."/>
            <person name="Battles P."/>
            <person name="Bell A."/>
            <person name="Bess C."/>
            <person name="Bickham C."/>
            <person name="Chaboub L."/>
            <person name="Chen D."/>
            <person name="Coyle M."/>
            <person name="Deiros D.R."/>
            <person name="Dinh H."/>
            <person name="Forbes L."/>
            <person name="Fowler G."/>
            <person name="Francisco L."/>
            <person name="Fu Q."/>
            <person name="Gubbala S."/>
            <person name="Hale W."/>
            <person name="Han Y."/>
            <person name="Hemphill L."/>
            <person name="Highlander S.K."/>
            <person name="Hirani K."/>
            <person name="Hogues M."/>
            <person name="Jackson L."/>
            <person name="Jakkamsetti A."/>
            <person name="Javaid M."/>
            <person name="Jiang H."/>
            <person name="Korchina V."/>
            <person name="Kovar C."/>
            <person name="Lara F."/>
            <person name="Lee S."/>
            <person name="Mata R."/>
            <person name="Mathew T."/>
            <person name="Moen C."/>
            <person name="Morales K."/>
            <person name="Munidasa M."/>
            <person name="Nazareth L."/>
            <person name="Ngo R."/>
            <person name="Nguyen L."/>
            <person name="Okwuonu G."/>
            <person name="Ongeri F."/>
            <person name="Patil S."/>
            <person name="Petrosino J."/>
            <person name="Pham C."/>
            <person name="Pham P."/>
            <person name="Pu L.-L."/>
            <person name="Puazo M."/>
            <person name="Raj R."/>
            <person name="Reid J."/>
            <person name="Rouhana J."/>
            <person name="Saada N."/>
            <person name="Shang Y."/>
            <person name="Simmons D."/>
            <person name="Thornton R."/>
            <person name="Warren J."/>
            <person name="Weissenberger G."/>
            <person name="Zhang J."/>
            <person name="Zhang L."/>
            <person name="Zhou C."/>
            <person name="Zhu D."/>
            <person name="Muzny D."/>
            <person name="Worley K."/>
            <person name="Gibbs R."/>
        </authorList>
    </citation>
    <scope>NUCLEOTIDE SEQUENCE [LARGE SCALE GENOMIC DNA]</scope>
    <source>
        <strain evidence="8 9">DSM 17361</strain>
    </source>
</reference>
<dbReference type="EMBL" id="ACKS01000082">
    <property type="protein sequence ID" value="EFA43372.1"/>
    <property type="molecule type" value="Genomic_DNA"/>
</dbReference>
<dbReference type="Proteomes" id="UP000003160">
    <property type="component" value="Unassembled WGS sequence"/>
</dbReference>
<feature type="signal peptide" evidence="6">
    <location>
        <begin position="1"/>
        <end position="32"/>
    </location>
</feature>
<evidence type="ECO:0000313" key="8">
    <source>
        <dbReference type="EMBL" id="EFA43372.1"/>
    </source>
</evidence>
<dbReference type="GO" id="GO:0009279">
    <property type="term" value="C:cell outer membrane"/>
    <property type="evidence" value="ECO:0007669"/>
    <property type="project" value="UniProtKB-SubCell"/>
</dbReference>
<proteinExistence type="inferred from homology"/>
<evidence type="ECO:0000256" key="1">
    <source>
        <dbReference type="ARBA" id="ARBA00004442"/>
    </source>
</evidence>
<dbReference type="AlphaFoldDB" id="D1PZD8"/>
<comment type="caution">
    <text evidence="8">The sequence shown here is derived from an EMBL/GenBank/DDBJ whole genome shotgun (WGS) entry which is preliminary data.</text>
</comment>
<feature type="chain" id="PRO_5003026825" evidence="6">
    <location>
        <begin position="33"/>
        <end position="732"/>
    </location>
</feature>
<gene>
    <name evidence="8" type="ORF">HMPREF0645_2323</name>
</gene>
<evidence type="ECO:0000313" key="9">
    <source>
        <dbReference type="Proteomes" id="UP000003160"/>
    </source>
</evidence>
<keyword evidence="9" id="KW-1185">Reference proteome</keyword>
<dbReference type="InterPro" id="IPR011990">
    <property type="entry name" value="TPR-like_helical_dom_sf"/>
</dbReference>
<dbReference type="HOGENOM" id="CLU_015553_0_3_10"/>